<dbReference type="STRING" id="593750.Metfor_2148"/>
<dbReference type="eggNOG" id="arCOG04194">
    <property type="taxonomic scope" value="Archaea"/>
</dbReference>
<keyword evidence="10" id="KW-1185">Reference proteome</keyword>
<accession>L0HJB9</accession>
<evidence type="ECO:0000256" key="3">
    <source>
        <dbReference type="ARBA" id="ARBA00022723"/>
    </source>
</evidence>
<sequence>MTMVWVVYDIAKTTTRNHVVRICLNKGLYRVQKSVFLGNLNSNERDSLALECEQEIDPEVDSVYVFPMDDASFKKVKLLGQAFDKKLVSDELLTKFF</sequence>
<dbReference type="AlphaFoldDB" id="L0HJB9"/>
<keyword evidence="5 8" id="KW-0378">Hydrolase</keyword>
<keyword evidence="7 8" id="KW-0051">Antiviral defense</keyword>
<feature type="binding site" evidence="8">
    <location>
        <position position="9"/>
    </location>
    <ligand>
        <name>Mg(2+)</name>
        <dbReference type="ChEBI" id="CHEBI:18420"/>
        <note>catalytic</note>
    </ligand>
</feature>
<dbReference type="NCBIfam" id="TIGR01573">
    <property type="entry name" value="cas2"/>
    <property type="match status" value="1"/>
</dbReference>
<dbReference type="RefSeq" id="WP_015286117.1">
    <property type="nucleotide sequence ID" value="NC_019943.1"/>
</dbReference>
<comment type="similarity">
    <text evidence="8">Belongs to the CRISPR-associated endoribonuclease Cas2 protein family.</text>
</comment>
<dbReference type="InterPro" id="IPR021127">
    <property type="entry name" value="CRISPR_associated_Cas2"/>
</dbReference>
<name>L0HJB9_METFS</name>
<dbReference type="Gene3D" id="3.30.70.240">
    <property type="match status" value="1"/>
</dbReference>
<comment type="cofactor">
    <cofactor evidence="1 8">
        <name>Mg(2+)</name>
        <dbReference type="ChEBI" id="CHEBI:18420"/>
    </cofactor>
</comment>
<dbReference type="PANTHER" id="PTHR34405:SF3">
    <property type="entry name" value="CRISPR-ASSOCIATED ENDORIBONUCLEASE CAS2 3"/>
    <property type="match status" value="1"/>
</dbReference>
<dbReference type="SUPFAM" id="SSF143430">
    <property type="entry name" value="TTP0101/SSO1404-like"/>
    <property type="match status" value="1"/>
</dbReference>
<dbReference type="GeneID" id="14309540"/>
<keyword evidence="3 8" id="KW-0479">Metal-binding</keyword>
<dbReference type="Proteomes" id="UP000010824">
    <property type="component" value="Chromosome"/>
</dbReference>
<evidence type="ECO:0000256" key="5">
    <source>
        <dbReference type="ARBA" id="ARBA00022801"/>
    </source>
</evidence>
<reference evidence="10" key="1">
    <citation type="submission" date="2011-12" db="EMBL/GenBank/DDBJ databases">
        <title>Complete sequence of Methanoregula formicicum SMSP.</title>
        <authorList>
            <person name="Lucas S."/>
            <person name="Han J."/>
            <person name="Lapidus A."/>
            <person name="Cheng J.-F."/>
            <person name="Goodwin L."/>
            <person name="Pitluck S."/>
            <person name="Peters L."/>
            <person name="Ovchinnikova G."/>
            <person name="Teshima H."/>
            <person name="Detter J.C."/>
            <person name="Han C."/>
            <person name="Tapia R."/>
            <person name="Land M."/>
            <person name="Hauser L."/>
            <person name="Kyrpides N."/>
            <person name="Ivanova N."/>
            <person name="Pagani I."/>
            <person name="Imachi H."/>
            <person name="Tamaki H."/>
            <person name="Sekiguchi Y."/>
            <person name="Kamagata Y."/>
            <person name="Cadillo-Quiroz H."/>
            <person name="Zinder S."/>
            <person name="Liu W.-T."/>
            <person name="Woyke T."/>
        </authorList>
    </citation>
    <scope>NUCLEOTIDE SEQUENCE [LARGE SCALE GENOMIC DNA]</scope>
    <source>
        <strain evidence="10">DSM 22288 / NBRC 105244 / SMSP</strain>
    </source>
</reference>
<dbReference type="EC" id="3.1.-.-" evidence="8"/>
<dbReference type="InParanoid" id="L0HJB9"/>
<protein>
    <recommendedName>
        <fullName evidence="8">CRISPR-associated endoribonuclease Cas2</fullName>
        <ecNumber evidence="8">3.1.-.-</ecNumber>
    </recommendedName>
</protein>
<dbReference type="CDD" id="cd09725">
    <property type="entry name" value="Cas2_I_II_III"/>
    <property type="match status" value="1"/>
</dbReference>
<evidence type="ECO:0000256" key="6">
    <source>
        <dbReference type="ARBA" id="ARBA00022842"/>
    </source>
</evidence>
<keyword evidence="4 8" id="KW-0255">Endonuclease</keyword>
<dbReference type="HOGENOM" id="CLU_161124_2_0_2"/>
<evidence type="ECO:0000256" key="4">
    <source>
        <dbReference type="ARBA" id="ARBA00022759"/>
    </source>
</evidence>
<keyword evidence="2 8" id="KW-0540">Nuclease</keyword>
<comment type="subunit">
    <text evidence="8">Homodimer, forms a heterotetramer with a Cas1 homodimer.</text>
</comment>
<evidence type="ECO:0000256" key="8">
    <source>
        <dbReference type="HAMAP-Rule" id="MF_01471"/>
    </source>
</evidence>
<evidence type="ECO:0000313" key="10">
    <source>
        <dbReference type="Proteomes" id="UP000010824"/>
    </source>
</evidence>
<dbReference type="GO" id="GO:0051607">
    <property type="term" value="P:defense response to virus"/>
    <property type="evidence" value="ECO:0007669"/>
    <property type="project" value="UniProtKB-UniRule"/>
</dbReference>
<dbReference type="KEGG" id="mfo:Metfor_2148"/>
<dbReference type="PANTHER" id="PTHR34405">
    <property type="entry name" value="CRISPR-ASSOCIATED ENDORIBONUCLEASE CAS2"/>
    <property type="match status" value="1"/>
</dbReference>
<evidence type="ECO:0000256" key="2">
    <source>
        <dbReference type="ARBA" id="ARBA00022722"/>
    </source>
</evidence>
<proteinExistence type="inferred from homology"/>
<organism evidence="9 10">
    <name type="scientific">Methanoregula formicica (strain DSM 22288 / NBRC 105244 / SMSP)</name>
    <dbReference type="NCBI Taxonomy" id="593750"/>
    <lineage>
        <taxon>Archaea</taxon>
        <taxon>Methanobacteriati</taxon>
        <taxon>Methanobacteriota</taxon>
        <taxon>Stenosarchaea group</taxon>
        <taxon>Methanomicrobia</taxon>
        <taxon>Methanomicrobiales</taxon>
        <taxon>Methanoregulaceae</taxon>
        <taxon>Methanoregula</taxon>
    </lineage>
</organism>
<dbReference type="EMBL" id="CP003167">
    <property type="protein sequence ID" value="AGB03154.1"/>
    <property type="molecule type" value="Genomic_DNA"/>
</dbReference>
<dbReference type="HAMAP" id="MF_01471">
    <property type="entry name" value="Cas2"/>
    <property type="match status" value="1"/>
</dbReference>
<dbReference type="GO" id="GO:0016787">
    <property type="term" value="F:hydrolase activity"/>
    <property type="evidence" value="ECO:0007669"/>
    <property type="project" value="UniProtKB-KW"/>
</dbReference>
<evidence type="ECO:0000256" key="1">
    <source>
        <dbReference type="ARBA" id="ARBA00001946"/>
    </source>
</evidence>
<dbReference type="GO" id="GO:0046872">
    <property type="term" value="F:metal ion binding"/>
    <property type="evidence" value="ECO:0007669"/>
    <property type="project" value="UniProtKB-UniRule"/>
</dbReference>
<evidence type="ECO:0000256" key="7">
    <source>
        <dbReference type="ARBA" id="ARBA00023118"/>
    </source>
</evidence>
<gene>
    <name evidence="8" type="primary">cas2</name>
    <name evidence="9" type="ordered locus">Metfor_2148</name>
</gene>
<evidence type="ECO:0000313" key="9">
    <source>
        <dbReference type="EMBL" id="AGB03154.1"/>
    </source>
</evidence>
<dbReference type="OrthoDB" id="75992at2157"/>
<dbReference type="GO" id="GO:0004521">
    <property type="term" value="F:RNA endonuclease activity"/>
    <property type="evidence" value="ECO:0007669"/>
    <property type="project" value="InterPro"/>
</dbReference>
<keyword evidence="6 8" id="KW-0460">Magnesium</keyword>
<dbReference type="GO" id="GO:0043571">
    <property type="term" value="P:maintenance of CRISPR repeat elements"/>
    <property type="evidence" value="ECO:0007669"/>
    <property type="project" value="UniProtKB-UniRule"/>
</dbReference>
<dbReference type="InterPro" id="IPR019199">
    <property type="entry name" value="Virulence_VapD/CRISPR_Cas2"/>
</dbReference>
<comment type="function">
    <text evidence="8">CRISPR (clustered regularly interspaced short palindromic repeat), is an adaptive immune system that provides protection against mobile genetic elements (viruses, transposable elements and conjugative plasmids). CRISPR clusters contain sequences complementary to antecedent mobile elements and target invading nucleic acids. CRISPR clusters are transcribed and processed into CRISPR RNA (crRNA). Functions as a ssRNA-specific endoribonuclease. Involved in the integration of spacer DNA into the CRISPR cassette.</text>
</comment>
<reference evidence="9 10" key="2">
    <citation type="journal article" date="2014" name="Genome Announc.">
        <title>Complete Genome Sequence of Methanoregula formicica SMSPT, a Mesophilic Hydrogenotrophic Methanogen Isolated from a Methanogenic Upflow Anaerobic Sludge Blanket Reactor.</title>
        <authorList>
            <person name="Yamamoto K."/>
            <person name="Tamaki H."/>
            <person name="Cadillo-Quiroz H."/>
            <person name="Imachi H."/>
            <person name="Kyrpides N."/>
            <person name="Woyke T."/>
            <person name="Goodwin L."/>
            <person name="Zinder S.H."/>
            <person name="Kamagata Y."/>
            <person name="Liu W.T."/>
        </authorList>
    </citation>
    <scope>NUCLEOTIDE SEQUENCE [LARGE SCALE GENOMIC DNA]</scope>
    <source>
        <strain evidence="10">DSM 22288 / NBRC 105244 / SMSP</strain>
    </source>
</reference>
<dbReference type="Pfam" id="PF09827">
    <property type="entry name" value="CRISPR_Cas2"/>
    <property type="match status" value="1"/>
</dbReference>